<evidence type="ECO:0000256" key="1">
    <source>
        <dbReference type="ARBA" id="ARBA00023002"/>
    </source>
</evidence>
<keyword evidence="1" id="KW-0560">Oxidoreductase</keyword>
<comment type="caution">
    <text evidence="2">The sequence shown here is derived from an EMBL/GenBank/DDBJ whole genome shotgun (WGS) entry which is preliminary data.</text>
</comment>
<dbReference type="EMBL" id="LAZR01001943">
    <property type="protein sequence ID" value="KKN36784.1"/>
    <property type="molecule type" value="Genomic_DNA"/>
</dbReference>
<dbReference type="AlphaFoldDB" id="A0A0F9Q2T5"/>
<organism evidence="2">
    <name type="scientific">marine sediment metagenome</name>
    <dbReference type="NCBI Taxonomy" id="412755"/>
    <lineage>
        <taxon>unclassified sequences</taxon>
        <taxon>metagenomes</taxon>
        <taxon>ecological metagenomes</taxon>
    </lineage>
</organism>
<dbReference type="GO" id="GO:0008794">
    <property type="term" value="F:arsenate reductase (glutaredoxin) activity"/>
    <property type="evidence" value="ECO:0007669"/>
    <property type="project" value="InterPro"/>
</dbReference>
<dbReference type="Pfam" id="PF03960">
    <property type="entry name" value="ArsC"/>
    <property type="match status" value="1"/>
</dbReference>
<dbReference type="CDD" id="cd03034">
    <property type="entry name" value="ArsC_ArsC"/>
    <property type="match status" value="1"/>
</dbReference>
<dbReference type="SUPFAM" id="SSF52833">
    <property type="entry name" value="Thioredoxin-like"/>
    <property type="match status" value="1"/>
</dbReference>
<name>A0A0F9Q2T5_9ZZZZ</name>
<accession>A0A0F9Q2T5</accession>
<dbReference type="PANTHER" id="PTHR30041:SF4">
    <property type="entry name" value="ARSENATE REDUCTASE"/>
    <property type="match status" value="1"/>
</dbReference>
<protein>
    <recommendedName>
        <fullName evidence="3">Arsenate reductase</fullName>
    </recommendedName>
</protein>
<proteinExistence type="predicted"/>
<reference evidence="2" key="1">
    <citation type="journal article" date="2015" name="Nature">
        <title>Complex archaea that bridge the gap between prokaryotes and eukaryotes.</title>
        <authorList>
            <person name="Spang A."/>
            <person name="Saw J.H."/>
            <person name="Jorgensen S.L."/>
            <person name="Zaremba-Niedzwiedzka K."/>
            <person name="Martijn J."/>
            <person name="Lind A.E."/>
            <person name="van Eijk R."/>
            <person name="Schleper C."/>
            <person name="Guy L."/>
            <person name="Ettema T.J."/>
        </authorList>
    </citation>
    <scope>NUCLEOTIDE SEQUENCE</scope>
</reference>
<dbReference type="InterPro" id="IPR036249">
    <property type="entry name" value="Thioredoxin-like_sf"/>
</dbReference>
<dbReference type="PANTHER" id="PTHR30041">
    <property type="entry name" value="ARSENATE REDUCTASE"/>
    <property type="match status" value="1"/>
</dbReference>
<dbReference type="InterPro" id="IPR006660">
    <property type="entry name" value="Arsenate_reductase-like"/>
</dbReference>
<dbReference type="InterPro" id="IPR006659">
    <property type="entry name" value="Arsenate_reductase"/>
</dbReference>
<dbReference type="NCBIfam" id="TIGR00014">
    <property type="entry name" value="arsC"/>
    <property type="match status" value="1"/>
</dbReference>
<gene>
    <name evidence="2" type="ORF">LCGC14_0770130</name>
</gene>
<evidence type="ECO:0008006" key="3">
    <source>
        <dbReference type="Google" id="ProtNLM"/>
    </source>
</evidence>
<sequence length="115" mass="12641">MITLWHNPRCSKSRQTLALIEQAEVDVTIRHYLDDAPTKAELLAASKALGLRPIDMMRTGETKFKELNLSKTSSDGDLIQAMAEFPVLIERPIAFNGTAAIIGRPPEAIKPLLTG</sequence>
<evidence type="ECO:0000313" key="2">
    <source>
        <dbReference type="EMBL" id="KKN36784.1"/>
    </source>
</evidence>
<dbReference type="PROSITE" id="PS51353">
    <property type="entry name" value="ARSC"/>
    <property type="match status" value="1"/>
</dbReference>
<dbReference type="Gene3D" id="3.40.30.10">
    <property type="entry name" value="Glutaredoxin"/>
    <property type="match status" value="1"/>
</dbReference>